<name>A0A8S9K6E0_BRACR</name>
<reference evidence="1" key="1">
    <citation type="submission" date="2019-12" db="EMBL/GenBank/DDBJ databases">
        <title>Genome sequencing and annotation of Brassica cretica.</title>
        <authorList>
            <person name="Studholme D.J."/>
            <person name="Sarris P.F."/>
        </authorList>
    </citation>
    <scope>NUCLEOTIDE SEQUENCE</scope>
    <source>
        <strain evidence="1">PFS-102/07</strain>
        <tissue evidence="1">Leaf</tissue>
    </source>
</reference>
<dbReference type="EMBL" id="QGKY02000190">
    <property type="protein sequence ID" value="KAF2589228.1"/>
    <property type="molecule type" value="Genomic_DNA"/>
</dbReference>
<sequence length="109" mass="12940">MATTKMFFRSEFGYVGFSDLENFWARKLPDDFYEVFQTAFMKSSRRLPGSLPTESSPLSPFHNKFERFDLGLIYRFFRCGPDFGRLMGSLLKYNVLEDFMYFQEVFQAT</sequence>
<proteinExistence type="predicted"/>
<evidence type="ECO:0000313" key="1">
    <source>
        <dbReference type="EMBL" id="KAF2589228.1"/>
    </source>
</evidence>
<gene>
    <name evidence="1" type="ORF">F2Q70_00039585</name>
</gene>
<accession>A0A8S9K6E0</accession>
<dbReference type="AlphaFoldDB" id="A0A8S9K6E0"/>
<comment type="caution">
    <text evidence="1">The sequence shown here is derived from an EMBL/GenBank/DDBJ whole genome shotgun (WGS) entry which is preliminary data.</text>
</comment>
<organism evidence="1">
    <name type="scientific">Brassica cretica</name>
    <name type="common">Mustard</name>
    <dbReference type="NCBI Taxonomy" id="69181"/>
    <lineage>
        <taxon>Eukaryota</taxon>
        <taxon>Viridiplantae</taxon>
        <taxon>Streptophyta</taxon>
        <taxon>Embryophyta</taxon>
        <taxon>Tracheophyta</taxon>
        <taxon>Spermatophyta</taxon>
        <taxon>Magnoliopsida</taxon>
        <taxon>eudicotyledons</taxon>
        <taxon>Gunneridae</taxon>
        <taxon>Pentapetalae</taxon>
        <taxon>rosids</taxon>
        <taxon>malvids</taxon>
        <taxon>Brassicales</taxon>
        <taxon>Brassicaceae</taxon>
        <taxon>Brassiceae</taxon>
        <taxon>Brassica</taxon>
    </lineage>
</organism>
<protein>
    <submittedName>
        <fullName evidence="1">Uncharacterized protein</fullName>
    </submittedName>
</protein>